<evidence type="ECO:0000313" key="3">
    <source>
        <dbReference type="EMBL" id="PZR53418.1"/>
    </source>
</evidence>
<feature type="region of interest" description="Disordered" evidence="1">
    <location>
        <begin position="61"/>
        <end position="129"/>
    </location>
</feature>
<evidence type="ECO:0000256" key="1">
    <source>
        <dbReference type="SAM" id="MobiDB-lite"/>
    </source>
</evidence>
<evidence type="ECO:0000313" key="4">
    <source>
        <dbReference type="Proteomes" id="UP000248783"/>
    </source>
</evidence>
<feature type="transmembrane region" description="Helical" evidence="2">
    <location>
        <begin position="39"/>
        <end position="58"/>
    </location>
</feature>
<sequence>MNDDEMVQRLRQMAATTPELPVDVVSVLRKARRRQTVRAVGMVGAAGALGLAAVASALSAPQTPAPAPVPAASALPSQSPTPTPAPSGSPSSSMMPPVEPTPHEAEDSAREPAPHVETTPVAPTPTHTAGRPVALTEAEAIASESALVTVWVDVVSAAESDADGLAAAKAEVRSLGYEGASVPLVCQQAALEHFANGAQAGPYDFWGVPVYFVTPEAADAFVRMLERAPAAVITDEVFCDFH</sequence>
<keyword evidence="4" id="KW-1185">Reference proteome</keyword>
<keyword evidence="2" id="KW-0472">Membrane</keyword>
<organism evidence="3 4">
    <name type="scientific">Xylanimonas oleitrophica</name>
    <dbReference type="NCBI Taxonomy" id="2607479"/>
    <lineage>
        <taxon>Bacteria</taxon>
        <taxon>Bacillati</taxon>
        <taxon>Actinomycetota</taxon>
        <taxon>Actinomycetes</taxon>
        <taxon>Micrococcales</taxon>
        <taxon>Promicromonosporaceae</taxon>
        <taxon>Xylanimonas</taxon>
    </lineage>
</organism>
<evidence type="ECO:0000256" key="2">
    <source>
        <dbReference type="SAM" id="Phobius"/>
    </source>
</evidence>
<dbReference type="AlphaFoldDB" id="A0A2W5XTK2"/>
<feature type="compositionally biased region" description="Low complexity" evidence="1">
    <location>
        <begin position="115"/>
        <end position="129"/>
    </location>
</feature>
<keyword evidence="2" id="KW-0812">Transmembrane</keyword>
<protein>
    <submittedName>
        <fullName evidence="3">Uncharacterized protein</fullName>
    </submittedName>
</protein>
<keyword evidence="2" id="KW-1133">Transmembrane helix</keyword>
<dbReference type="RefSeq" id="WP_111250696.1">
    <property type="nucleotide sequence ID" value="NZ_QKWH01000004.1"/>
</dbReference>
<dbReference type="EMBL" id="QKWH01000004">
    <property type="protein sequence ID" value="PZR53418.1"/>
    <property type="molecule type" value="Genomic_DNA"/>
</dbReference>
<proteinExistence type="predicted"/>
<accession>A0A2W5XTK2</accession>
<reference evidence="3 4" key="1">
    <citation type="submission" date="2018-06" db="EMBL/GenBank/DDBJ databases">
        <title>Whole genome sequencing of a novel hydrocarbon degrading bacterial strain, PW21 isolated from oil contaminated produced water sample.</title>
        <authorList>
            <person name="Nagkirti P."/>
            <person name="Shaikh A."/>
            <person name="Gowdaman V."/>
            <person name="Engineer A.E."/>
            <person name="Dagar S."/>
            <person name="Dhakephalkar P.K."/>
        </authorList>
    </citation>
    <scope>NUCLEOTIDE SEQUENCE [LARGE SCALE GENOMIC DNA]</scope>
    <source>
        <strain evidence="3 4">PW21</strain>
    </source>
</reference>
<feature type="compositionally biased region" description="Basic and acidic residues" evidence="1">
    <location>
        <begin position="101"/>
        <end position="114"/>
    </location>
</feature>
<gene>
    <name evidence="3" type="ORF">DNL40_07865</name>
</gene>
<dbReference type="Proteomes" id="UP000248783">
    <property type="component" value="Unassembled WGS sequence"/>
</dbReference>
<comment type="caution">
    <text evidence="3">The sequence shown here is derived from an EMBL/GenBank/DDBJ whole genome shotgun (WGS) entry which is preliminary data.</text>
</comment>
<name>A0A2W5XTK2_9MICO</name>